<evidence type="ECO:0000313" key="13">
    <source>
        <dbReference type="EMBL" id="SDL78147.1"/>
    </source>
</evidence>
<comment type="pathway">
    <text evidence="3">Cofactor biosynthesis; riboflavin biosynthesis; riboflavin from 2-hydroxy-3-oxobutyl phosphate and 5-amino-6-(D-ribitylamino)uracil: step 2/2.</text>
</comment>
<organism evidence="13 14">
    <name type="scientific">Daejeonella rubra</name>
    <dbReference type="NCBI Taxonomy" id="990371"/>
    <lineage>
        <taxon>Bacteria</taxon>
        <taxon>Pseudomonadati</taxon>
        <taxon>Bacteroidota</taxon>
        <taxon>Sphingobacteriia</taxon>
        <taxon>Sphingobacteriales</taxon>
        <taxon>Sphingobacteriaceae</taxon>
        <taxon>Daejeonella</taxon>
    </lineage>
</organism>
<dbReference type="GO" id="GO:0009231">
    <property type="term" value="P:riboflavin biosynthetic process"/>
    <property type="evidence" value="ECO:0007669"/>
    <property type="project" value="UniProtKB-KW"/>
</dbReference>
<dbReference type="InterPro" id="IPR001783">
    <property type="entry name" value="Lumazine-bd"/>
</dbReference>
<evidence type="ECO:0000313" key="14">
    <source>
        <dbReference type="Proteomes" id="UP000199226"/>
    </source>
</evidence>
<protein>
    <recommendedName>
        <fullName evidence="6 10">Riboflavin synthase</fullName>
        <ecNumber evidence="5 10">2.5.1.9</ecNumber>
    </recommendedName>
</protein>
<evidence type="ECO:0000256" key="6">
    <source>
        <dbReference type="ARBA" id="ARBA00013950"/>
    </source>
</evidence>
<feature type="repeat" description="Lumazine-binding" evidence="11">
    <location>
        <begin position="112"/>
        <end position="208"/>
    </location>
</feature>
<evidence type="ECO:0000256" key="10">
    <source>
        <dbReference type="NCBIfam" id="TIGR00187"/>
    </source>
</evidence>
<keyword evidence="7" id="KW-0686">Riboflavin biosynthesis</keyword>
<evidence type="ECO:0000256" key="4">
    <source>
        <dbReference type="ARBA" id="ARBA00011233"/>
    </source>
</evidence>
<evidence type="ECO:0000256" key="11">
    <source>
        <dbReference type="PROSITE-ProRule" id="PRU00524"/>
    </source>
</evidence>
<dbReference type="Gene3D" id="2.40.30.20">
    <property type="match status" value="2"/>
</dbReference>
<dbReference type="SUPFAM" id="SSF63380">
    <property type="entry name" value="Riboflavin synthase domain-like"/>
    <property type="match status" value="2"/>
</dbReference>
<dbReference type="PIRSF" id="PIRSF000498">
    <property type="entry name" value="Riboflavin_syn_A"/>
    <property type="match status" value="1"/>
</dbReference>
<dbReference type="EMBL" id="FNHH01000002">
    <property type="protein sequence ID" value="SDL78147.1"/>
    <property type="molecule type" value="Genomic_DNA"/>
</dbReference>
<dbReference type="AlphaFoldDB" id="A0A1G9MW54"/>
<proteinExistence type="predicted"/>
<sequence length="210" mass="23065">MEEKQERILNTISDSRMFTGIIETIGKVVDLQKDQDNLHLVIESDISNELKIDQSVAHNGVCLTVVALADGTHTVTAVSETLNKSNLGKLKVGDLINMERCMQMNGRLDGHIVQGHVDQTGSCTGANEMAGSWEYTFSYDSSTGNVTVEKGSICVNGISLTVVNSKENSFSVSIIPYTYEHTNMQQIKTGDTVNLEFDIIGKYVARLMKQ</sequence>
<evidence type="ECO:0000256" key="5">
    <source>
        <dbReference type="ARBA" id="ARBA00012827"/>
    </source>
</evidence>
<gene>
    <name evidence="13" type="ORF">SAMN05421813_102128</name>
</gene>
<dbReference type="PROSITE" id="PS51177">
    <property type="entry name" value="LUMAZINE_BIND"/>
    <property type="match status" value="2"/>
</dbReference>
<reference evidence="14" key="1">
    <citation type="submission" date="2016-10" db="EMBL/GenBank/DDBJ databases">
        <authorList>
            <person name="Varghese N."/>
            <person name="Submissions S."/>
        </authorList>
    </citation>
    <scope>NUCLEOTIDE SEQUENCE [LARGE SCALE GENOMIC DNA]</scope>
    <source>
        <strain evidence="14">DSM 24536</strain>
    </source>
</reference>
<feature type="domain" description="Lumazine-binding" evidence="12">
    <location>
        <begin position="17"/>
        <end position="111"/>
    </location>
</feature>
<feature type="domain" description="Lumazine-binding" evidence="12">
    <location>
        <begin position="112"/>
        <end position="208"/>
    </location>
</feature>
<feature type="repeat" description="Lumazine-binding" evidence="11">
    <location>
        <begin position="17"/>
        <end position="111"/>
    </location>
</feature>
<keyword evidence="8" id="KW-0808">Transferase</keyword>
<comment type="catalytic activity">
    <reaction evidence="1">
        <text>2 6,7-dimethyl-8-(1-D-ribityl)lumazine + H(+) = 5-amino-6-(D-ribitylamino)uracil + riboflavin</text>
        <dbReference type="Rhea" id="RHEA:20772"/>
        <dbReference type="ChEBI" id="CHEBI:15378"/>
        <dbReference type="ChEBI" id="CHEBI:15934"/>
        <dbReference type="ChEBI" id="CHEBI:57986"/>
        <dbReference type="ChEBI" id="CHEBI:58201"/>
        <dbReference type="EC" id="2.5.1.9"/>
    </reaction>
</comment>
<dbReference type="InterPro" id="IPR023366">
    <property type="entry name" value="ATP_synth_asu-like_sf"/>
</dbReference>
<evidence type="ECO:0000256" key="1">
    <source>
        <dbReference type="ARBA" id="ARBA00000968"/>
    </source>
</evidence>
<evidence type="ECO:0000259" key="12">
    <source>
        <dbReference type="PROSITE" id="PS51177"/>
    </source>
</evidence>
<dbReference type="NCBIfam" id="NF006767">
    <property type="entry name" value="PRK09289.1"/>
    <property type="match status" value="1"/>
</dbReference>
<dbReference type="CDD" id="cd00402">
    <property type="entry name" value="Riboflavin_synthase_like"/>
    <property type="match status" value="1"/>
</dbReference>
<evidence type="ECO:0000256" key="3">
    <source>
        <dbReference type="ARBA" id="ARBA00004887"/>
    </source>
</evidence>
<name>A0A1G9MW54_9SPHI</name>
<dbReference type="PANTHER" id="PTHR21098">
    <property type="entry name" value="RIBOFLAVIN SYNTHASE ALPHA CHAIN"/>
    <property type="match status" value="1"/>
</dbReference>
<dbReference type="EC" id="2.5.1.9" evidence="5 10"/>
<dbReference type="STRING" id="990371.SAMN05421813_102128"/>
<keyword evidence="9" id="KW-0677">Repeat</keyword>
<comment type="function">
    <text evidence="2">Catalyzes the dismutation of two molecules of 6,7-dimethyl-8-ribityllumazine, resulting in the formation of riboflavin and 5-amino-6-(D-ribitylamino)uracil.</text>
</comment>
<evidence type="ECO:0000256" key="7">
    <source>
        <dbReference type="ARBA" id="ARBA00022619"/>
    </source>
</evidence>
<accession>A0A1G9MW54</accession>
<evidence type="ECO:0000256" key="2">
    <source>
        <dbReference type="ARBA" id="ARBA00002803"/>
    </source>
</evidence>
<dbReference type="FunFam" id="2.40.30.20:FF:000003">
    <property type="entry name" value="Riboflavin synthase, alpha subunit"/>
    <property type="match status" value="1"/>
</dbReference>
<dbReference type="GO" id="GO:0004746">
    <property type="term" value="F:riboflavin synthase activity"/>
    <property type="evidence" value="ECO:0007669"/>
    <property type="project" value="UniProtKB-UniRule"/>
</dbReference>
<evidence type="ECO:0000256" key="9">
    <source>
        <dbReference type="ARBA" id="ARBA00022737"/>
    </source>
</evidence>
<dbReference type="NCBIfam" id="TIGR00187">
    <property type="entry name" value="ribE"/>
    <property type="match status" value="1"/>
</dbReference>
<dbReference type="FunFam" id="2.40.30.20:FF:000004">
    <property type="entry name" value="Riboflavin synthase, alpha subunit"/>
    <property type="match status" value="1"/>
</dbReference>
<evidence type="ECO:0000256" key="8">
    <source>
        <dbReference type="ARBA" id="ARBA00022679"/>
    </source>
</evidence>
<dbReference type="InterPro" id="IPR017938">
    <property type="entry name" value="Riboflavin_synthase-like_b-brl"/>
</dbReference>
<comment type="subunit">
    <text evidence="4">Homotrimer.</text>
</comment>
<dbReference type="InterPro" id="IPR026017">
    <property type="entry name" value="Lumazine-bd_dom"/>
</dbReference>
<keyword evidence="14" id="KW-1185">Reference proteome</keyword>
<dbReference type="Pfam" id="PF00677">
    <property type="entry name" value="Lum_binding"/>
    <property type="match status" value="2"/>
</dbReference>
<dbReference type="PANTHER" id="PTHR21098:SF12">
    <property type="entry name" value="RIBOFLAVIN SYNTHASE"/>
    <property type="match status" value="1"/>
</dbReference>
<dbReference type="Proteomes" id="UP000199226">
    <property type="component" value="Unassembled WGS sequence"/>
</dbReference>